<dbReference type="AlphaFoldDB" id="A0A671UHI8"/>
<protein>
    <submittedName>
        <fullName evidence="12">Transmembrane p24 trafficking protein 9</fullName>
    </submittedName>
</protein>
<evidence type="ECO:0000259" key="11">
    <source>
        <dbReference type="PROSITE" id="PS50866"/>
    </source>
</evidence>
<name>A0A671UHI8_SPAAU</name>
<dbReference type="PANTHER" id="PTHR22811">
    <property type="entry name" value="TRANSMEMBRANE EMP24 DOMAIN-CONTAINING PROTEIN"/>
    <property type="match status" value="1"/>
</dbReference>
<feature type="chain" id="PRO_5025339136" evidence="10">
    <location>
        <begin position="25"/>
        <end position="212"/>
    </location>
</feature>
<dbReference type="InterPro" id="IPR009038">
    <property type="entry name" value="GOLD_dom"/>
</dbReference>
<evidence type="ECO:0000256" key="7">
    <source>
        <dbReference type="ARBA" id="ARBA00023136"/>
    </source>
</evidence>
<evidence type="ECO:0000256" key="1">
    <source>
        <dbReference type="ARBA" id="ARBA00004115"/>
    </source>
</evidence>
<comment type="subcellular location">
    <subcellularLocation>
        <location evidence="1">Endoplasmic reticulum membrane</location>
        <topology evidence="1">Single-pass type I membrane protein</topology>
    </subcellularLocation>
    <subcellularLocation>
        <location evidence="8">Membrane</location>
        <topology evidence="8">Single-pass type I membrane protein</topology>
    </subcellularLocation>
</comment>
<evidence type="ECO:0000256" key="8">
    <source>
        <dbReference type="RuleBase" id="RU003827"/>
    </source>
</evidence>
<keyword evidence="6" id="KW-1133">Transmembrane helix</keyword>
<dbReference type="Pfam" id="PF01105">
    <property type="entry name" value="EMP24_GP25L"/>
    <property type="match status" value="1"/>
</dbReference>
<proteinExistence type="inferred from homology"/>
<keyword evidence="5" id="KW-0256">Endoplasmic reticulum</keyword>
<feature type="coiled-coil region" evidence="9">
    <location>
        <begin position="141"/>
        <end position="168"/>
    </location>
</feature>
<dbReference type="OMA" id="WRTGIHT"/>
<evidence type="ECO:0000256" key="5">
    <source>
        <dbReference type="ARBA" id="ARBA00022824"/>
    </source>
</evidence>
<sequence length="212" mass="24599">MSVRMRSCLLSVLFLNVFCSFVSSLYFHIGDTEKKCFIQEIPDDTMIIVNFQTHLSHEHIGTDLQDNHNLWVLIEAKDPDDELVLSKQFASEGTFRFTSLKAGRHLICLQSSSSRCPLPAGGMLMVHLDIKAGECTNNYTKIAATDKLSELQLRVRQLTEQVRQIQREQDYHRLREKHFREVDHNTNMWVFWWPVIRSLFVVAVITASTNSW</sequence>
<keyword evidence="4 10" id="KW-0732">Signal</keyword>
<evidence type="ECO:0000256" key="4">
    <source>
        <dbReference type="ARBA" id="ARBA00022729"/>
    </source>
</evidence>
<dbReference type="RefSeq" id="XP_030253241.1">
    <property type="nucleotide sequence ID" value="XM_030397381.1"/>
</dbReference>
<keyword evidence="13" id="KW-1185">Reference proteome</keyword>
<dbReference type="SMART" id="SM01190">
    <property type="entry name" value="EMP24_GP25L"/>
    <property type="match status" value="1"/>
</dbReference>
<gene>
    <name evidence="12" type="primary">LOC115569345</name>
</gene>
<feature type="domain" description="GOLD" evidence="11">
    <location>
        <begin position="34"/>
        <end position="155"/>
    </location>
</feature>
<keyword evidence="3 8" id="KW-0812">Transmembrane</keyword>
<keyword evidence="7" id="KW-0472">Membrane</keyword>
<evidence type="ECO:0000256" key="3">
    <source>
        <dbReference type="ARBA" id="ARBA00022692"/>
    </source>
</evidence>
<evidence type="ECO:0000313" key="13">
    <source>
        <dbReference type="Proteomes" id="UP000472265"/>
    </source>
</evidence>
<reference evidence="12" key="1">
    <citation type="submission" date="2021-04" db="EMBL/GenBank/DDBJ databases">
        <authorList>
            <consortium name="Wellcome Sanger Institute Data Sharing"/>
        </authorList>
    </citation>
    <scope>NUCLEOTIDE SEQUENCE [LARGE SCALE GENOMIC DNA]</scope>
</reference>
<comment type="similarity">
    <text evidence="2 8">Belongs to the EMP24/GP25L family.</text>
</comment>
<evidence type="ECO:0000313" key="12">
    <source>
        <dbReference type="Ensembl" id="ENSSAUP00010012149.1"/>
    </source>
</evidence>
<feature type="signal peptide" evidence="10">
    <location>
        <begin position="1"/>
        <end position="24"/>
    </location>
</feature>
<dbReference type="PROSITE" id="PS50866">
    <property type="entry name" value="GOLD"/>
    <property type="match status" value="1"/>
</dbReference>
<dbReference type="Ensembl" id="ENSSAUT00010012920.1">
    <property type="protein sequence ID" value="ENSSAUP00010012149.1"/>
    <property type="gene ID" value="ENSSAUG00010005808.1"/>
</dbReference>
<evidence type="ECO:0000256" key="9">
    <source>
        <dbReference type="SAM" id="Coils"/>
    </source>
</evidence>
<dbReference type="OrthoDB" id="3427at2759"/>
<keyword evidence="9" id="KW-0175">Coiled coil</keyword>
<dbReference type="InterPro" id="IPR015720">
    <property type="entry name" value="Emp24-like"/>
</dbReference>
<dbReference type="Proteomes" id="UP000472265">
    <property type="component" value="Chromosome 18"/>
</dbReference>
<reference evidence="12" key="2">
    <citation type="submission" date="2025-08" db="UniProtKB">
        <authorList>
            <consortium name="Ensembl"/>
        </authorList>
    </citation>
    <scope>IDENTIFICATION</scope>
</reference>
<dbReference type="GeneID" id="115569345"/>
<evidence type="ECO:0000256" key="6">
    <source>
        <dbReference type="ARBA" id="ARBA00022989"/>
    </source>
</evidence>
<dbReference type="GO" id="GO:0005789">
    <property type="term" value="C:endoplasmic reticulum membrane"/>
    <property type="evidence" value="ECO:0007669"/>
    <property type="project" value="UniProtKB-SubCell"/>
</dbReference>
<dbReference type="GeneTree" id="ENSGT00940000159747"/>
<reference evidence="12" key="3">
    <citation type="submission" date="2025-09" db="UniProtKB">
        <authorList>
            <consortium name="Ensembl"/>
        </authorList>
    </citation>
    <scope>IDENTIFICATION</scope>
</reference>
<organism evidence="12 13">
    <name type="scientific">Sparus aurata</name>
    <name type="common">Gilthead sea bream</name>
    <dbReference type="NCBI Taxonomy" id="8175"/>
    <lineage>
        <taxon>Eukaryota</taxon>
        <taxon>Metazoa</taxon>
        <taxon>Chordata</taxon>
        <taxon>Craniata</taxon>
        <taxon>Vertebrata</taxon>
        <taxon>Euteleostomi</taxon>
        <taxon>Actinopterygii</taxon>
        <taxon>Neopterygii</taxon>
        <taxon>Teleostei</taxon>
        <taxon>Neoteleostei</taxon>
        <taxon>Acanthomorphata</taxon>
        <taxon>Eupercaria</taxon>
        <taxon>Spariformes</taxon>
        <taxon>Sparidae</taxon>
        <taxon>Sparus</taxon>
    </lineage>
</organism>
<dbReference type="InParanoid" id="A0A671UHI8"/>
<evidence type="ECO:0000256" key="2">
    <source>
        <dbReference type="ARBA" id="ARBA00007104"/>
    </source>
</evidence>
<accession>A0A671UHI8</accession>
<evidence type="ECO:0000256" key="10">
    <source>
        <dbReference type="SAM" id="SignalP"/>
    </source>
</evidence>